<evidence type="ECO:0000313" key="13">
    <source>
        <dbReference type="EMBL" id="KAL1884287.1"/>
    </source>
</evidence>
<evidence type="ECO:0000313" key="14">
    <source>
        <dbReference type="Proteomes" id="UP001586593"/>
    </source>
</evidence>
<evidence type="ECO:0000256" key="3">
    <source>
        <dbReference type="ARBA" id="ARBA00022448"/>
    </source>
</evidence>
<gene>
    <name evidence="13" type="ORF">VTK73DRAFT_3271</name>
</gene>
<organism evidence="13 14">
    <name type="scientific">Phialemonium thermophilum</name>
    <dbReference type="NCBI Taxonomy" id="223376"/>
    <lineage>
        <taxon>Eukaryota</taxon>
        <taxon>Fungi</taxon>
        <taxon>Dikarya</taxon>
        <taxon>Ascomycota</taxon>
        <taxon>Pezizomycotina</taxon>
        <taxon>Sordariomycetes</taxon>
        <taxon>Sordariomycetidae</taxon>
        <taxon>Cephalothecales</taxon>
        <taxon>Cephalothecaceae</taxon>
        <taxon>Phialemonium</taxon>
    </lineage>
</organism>
<evidence type="ECO:0000256" key="1">
    <source>
        <dbReference type="ARBA" id="ARBA00004434"/>
    </source>
</evidence>
<keyword evidence="14" id="KW-1185">Reference proteome</keyword>
<evidence type="ECO:0000256" key="12">
    <source>
        <dbReference type="RuleBase" id="RU368056"/>
    </source>
</evidence>
<keyword evidence="6 12" id="KW-0999">Mitochondrion inner membrane</keyword>
<dbReference type="PANTHER" id="PTHR12980">
    <property type="entry name" value="UBIQUINOL-CYTOCHROME C REDUCTASE COMPLEX, SUBUNIT X"/>
    <property type="match status" value="1"/>
</dbReference>
<evidence type="ECO:0000256" key="5">
    <source>
        <dbReference type="ARBA" id="ARBA00022692"/>
    </source>
</evidence>
<dbReference type="PANTHER" id="PTHR12980:SF0">
    <property type="entry name" value="CYTOCHROME B-C1 COMPLEX SUBUNIT 9"/>
    <property type="match status" value="1"/>
</dbReference>
<evidence type="ECO:0000256" key="2">
    <source>
        <dbReference type="ARBA" id="ARBA00007856"/>
    </source>
</evidence>
<keyword evidence="9 12" id="KW-0496">Mitochondrion</keyword>
<comment type="subcellular location">
    <subcellularLocation>
        <location evidence="1 12">Mitochondrion inner membrane</location>
        <topology evidence="1 12">Single-pass membrane protein</topology>
    </subcellularLocation>
</comment>
<protein>
    <recommendedName>
        <fullName evidence="11 12">Complex III subunit 9</fullName>
    </recommendedName>
</protein>
<comment type="function">
    <text evidence="12">Component of the ubiquinol-cytochrome c oxidoreductase, a multisubunit transmembrane complex that is part of the mitochondrial electron transport chain which drives oxidative phosphorylation. The complex plays an important role in the uptake of multiple carbon sources present in different host niches.</text>
</comment>
<comment type="similarity">
    <text evidence="2 12">Belongs to the UQCR10/QCR9 family.</text>
</comment>
<dbReference type="EMBL" id="JAZHXJ010000002">
    <property type="protein sequence ID" value="KAL1884287.1"/>
    <property type="molecule type" value="Genomic_DNA"/>
</dbReference>
<proteinExistence type="inferred from homology"/>
<dbReference type="InterPro" id="IPR008027">
    <property type="entry name" value="QCR9"/>
</dbReference>
<comment type="subunit">
    <text evidence="12">Component of the ubiquinol-cytochrome c oxidoreductase (cytochrome b-c1 complex, complex III, CIII), a multisubunit enzyme composed of 3 respiratory subunits cytochrome b, cytochrome c1 and Rieske protein, 2 core protein subunits, and additional low-molecular weight protein subunits.</text>
</comment>
<evidence type="ECO:0000256" key="11">
    <source>
        <dbReference type="ARBA" id="ARBA00044247"/>
    </source>
</evidence>
<evidence type="ECO:0000256" key="4">
    <source>
        <dbReference type="ARBA" id="ARBA00022660"/>
    </source>
</evidence>
<dbReference type="Proteomes" id="UP001586593">
    <property type="component" value="Unassembled WGS sequence"/>
</dbReference>
<evidence type="ECO:0000256" key="7">
    <source>
        <dbReference type="ARBA" id="ARBA00022982"/>
    </source>
</evidence>
<accession>A0ABR3Y8W0</accession>
<sequence length="66" mass="7794">MSSTSTIYNIFFRRNWAMLGTVFVSAFAFQLGYDSTMNKIWDNINRGRQWKDIRSKYVQGGEEDDE</sequence>
<evidence type="ECO:0000256" key="10">
    <source>
        <dbReference type="ARBA" id="ARBA00023136"/>
    </source>
</evidence>
<dbReference type="Pfam" id="PF05365">
    <property type="entry name" value="UCR_UQCRX_QCR9"/>
    <property type="match status" value="1"/>
</dbReference>
<keyword evidence="10 12" id="KW-0472">Membrane</keyword>
<dbReference type="InterPro" id="IPR036656">
    <property type="entry name" value="QCR9_sf"/>
</dbReference>
<dbReference type="SUPFAM" id="SSF81514">
    <property type="entry name" value="Subunit X (non-heme 7 kDa protein) of cytochrome bc1 complex (Ubiquinol-cytochrome c reductase)"/>
    <property type="match status" value="1"/>
</dbReference>
<keyword evidence="3 12" id="KW-0813">Transport</keyword>
<reference evidence="13 14" key="1">
    <citation type="journal article" date="2024" name="Commun. Biol.">
        <title>Comparative genomic analysis of thermophilic fungi reveals convergent evolutionary adaptations and gene losses.</title>
        <authorList>
            <person name="Steindorff A.S."/>
            <person name="Aguilar-Pontes M.V."/>
            <person name="Robinson A.J."/>
            <person name="Andreopoulos B."/>
            <person name="LaButti K."/>
            <person name="Kuo A."/>
            <person name="Mondo S."/>
            <person name="Riley R."/>
            <person name="Otillar R."/>
            <person name="Haridas S."/>
            <person name="Lipzen A."/>
            <person name="Grimwood J."/>
            <person name="Schmutz J."/>
            <person name="Clum A."/>
            <person name="Reid I.D."/>
            <person name="Moisan M.C."/>
            <person name="Butler G."/>
            <person name="Nguyen T.T.M."/>
            <person name="Dewar K."/>
            <person name="Conant G."/>
            <person name="Drula E."/>
            <person name="Henrissat B."/>
            <person name="Hansel C."/>
            <person name="Singer S."/>
            <person name="Hutchinson M.I."/>
            <person name="de Vries R.P."/>
            <person name="Natvig D.O."/>
            <person name="Powell A.J."/>
            <person name="Tsang A."/>
            <person name="Grigoriev I.V."/>
        </authorList>
    </citation>
    <scope>NUCLEOTIDE SEQUENCE [LARGE SCALE GENOMIC DNA]</scope>
    <source>
        <strain evidence="13 14">ATCC 24622</strain>
    </source>
</reference>
<keyword evidence="7 12" id="KW-0249">Electron transport</keyword>
<evidence type="ECO:0000256" key="8">
    <source>
        <dbReference type="ARBA" id="ARBA00022989"/>
    </source>
</evidence>
<keyword evidence="8 12" id="KW-1133">Transmembrane helix</keyword>
<comment type="caution">
    <text evidence="13">The sequence shown here is derived from an EMBL/GenBank/DDBJ whole genome shotgun (WGS) entry which is preliminary data.</text>
</comment>
<keyword evidence="5 12" id="KW-0812">Transmembrane</keyword>
<evidence type="ECO:0000256" key="9">
    <source>
        <dbReference type="ARBA" id="ARBA00023128"/>
    </source>
</evidence>
<keyword evidence="4 12" id="KW-0679">Respiratory chain</keyword>
<name>A0ABR3Y8W0_9PEZI</name>
<evidence type="ECO:0000256" key="6">
    <source>
        <dbReference type="ARBA" id="ARBA00022792"/>
    </source>
</evidence>
<dbReference type="Gene3D" id="1.20.5.260">
    <property type="entry name" value="Cytochrome b-c1 complex subunit 9"/>
    <property type="match status" value="1"/>
</dbReference>
<feature type="transmembrane region" description="Helical" evidence="12">
    <location>
        <begin position="16"/>
        <end position="33"/>
    </location>
</feature>